<dbReference type="Proteomes" id="UP001296873">
    <property type="component" value="Unassembled WGS sequence"/>
</dbReference>
<dbReference type="RefSeq" id="WP_200340049.1">
    <property type="nucleotide sequence ID" value="NZ_NRRL01000013.1"/>
</dbReference>
<accession>A0ABS1DBW2</accession>
<dbReference type="InterPro" id="IPR004090">
    <property type="entry name" value="Chemotax_Me-accpt_rcpt"/>
</dbReference>
<evidence type="ECO:0008006" key="10">
    <source>
        <dbReference type="Google" id="ProtNLM"/>
    </source>
</evidence>
<feature type="domain" description="HAMP" evidence="7">
    <location>
        <begin position="223"/>
        <end position="276"/>
    </location>
</feature>
<dbReference type="SUPFAM" id="SSF58104">
    <property type="entry name" value="Methyl-accepting chemotaxis protein (MCP) signaling domain"/>
    <property type="match status" value="1"/>
</dbReference>
<dbReference type="PROSITE" id="PS50111">
    <property type="entry name" value="CHEMOTAXIS_TRANSDUC_2"/>
    <property type="match status" value="1"/>
</dbReference>
<evidence type="ECO:0000256" key="1">
    <source>
        <dbReference type="ARBA" id="ARBA00023224"/>
    </source>
</evidence>
<evidence type="ECO:0000313" key="9">
    <source>
        <dbReference type="Proteomes" id="UP001296873"/>
    </source>
</evidence>
<keyword evidence="5" id="KW-0472">Membrane</keyword>
<dbReference type="PANTHER" id="PTHR32089">
    <property type="entry name" value="METHYL-ACCEPTING CHEMOTAXIS PROTEIN MCPB"/>
    <property type="match status" value="1"/>
</dbReference>
<keyword evidence="1 3" id="KW-0807">Transducer</keyword>
<dbReference type="InterPro" id="IPR003660">
    <property type="entry name" value="HAMP_dom"/>
</dbReference>
<dbReference type="Gene3D" id="1.10.287.950">
    <property type="entry name" value="Methyl-accepting chemotaxis protein"/>
    <property type="match status" value="1"/>
</dbReference>
<evidence type="ECO:0000256" key="5">
    <source>
        <dbReference type="SAM" id="Phobius"/>
    </source>
</evidence>
<dbReference type="SMART" id="SM00304">
    <property type="entry name" value="HAMP"/>
    <property type="match status" value="1"/>
</dbReference>
<evidence type="ECO:0000256" key="3">
    <source>
        <dbReference type="PROSITE-ProRule" id="PRU00284"/>
    </source>
</evidence>
<sequence length="573" mass="59834">MTTENVRPGRVTDLTIAKKILLLVLVLLGGTLLAGGAGLWAETSLSSATRLLGDAAQEVKHGARSNQSVLNLRRLEYRLAANPSFAGEARERVATMEADLDSRFDVLQQTAVGQQERMLRETRAAVDAYLGAVRKTIVQAEQAAGVANSPAREAIVAAISANEQIAQAAETEVGAYVDHAEAVGHQASVSAEQTGQFARQVIYGVGALAVLGGFALGWAIAQVGVVKPLNNALRSLKGLASGKLDTEVFGVGRRDEIGDIAAAMQVFKDNMQETDRLRAKQVEDEKKAAETRKRELDELASKFERQVGQIVKSISATITELDTTSQSMSAIAEETSTQATTVSAAAEQSANNVQTVASATEQLTASIEEINGQVTQSTQLASKAVQNADGAASKVKALAEAADNIGNVVELIQDVAEQTNLLALNATIEAARAGEAGKGFAVVAQEVKNLATQTAKATEEISSRIATVQKETGAAVSAIEEIAGQIRTMNETGTAIASAVEEQGAATREIARNVQEASRGTSEVTSNISGVTQASQATGAAATQMVQAVGELNQQANRLDSAAGDFVQEVRAA</sequence>
<organism evidence="8 9">
    <name type="scientific">Rhodovibrio sodomensis</name>
    <dbReference type="NCBI Taxonomy" id="1088"/>
    <lineage>
        <taxon>Bacteria</taxon>
        <taxon>Pseudomonadati</taxon>
        <taxon>Pseudomonadota</taxon>
        <taxon>Alphaproteobacteria</taxon>
        <taxon>Rhodospirillales</taxon>
        <taxon>Rhodovibrionaceae</taxon>
        <taxon>Rhodovibrio</taxon>
    </lineage>
</organism>
<dbReference type="PANTHER" id="PTHR32089:SF112">
    <property type="entry name" value="LYSOZYME-LIKE PROTEIN-RELATED"/>
    <property type="match status" value="1"/>
</dbReference>
<feature type="domain" description="Methyl-accepting transducer" evidence="6">
    <location>
        <begin position="303"/>
        <end position="553"/>
    </location>
</feature>
<name>A0ABS1DBW2_9PROT</name>
<keyword evidence="9" id="KW-1185">Reference proteome</keyword>
<dbReference type="SMART" id="SM00283">
    <property type="entry name" value="MA"/>
    <property type="match status" value="1"/>
</dbReference>
<feature type="transmembrane region" description="Helical" evidence="5">
    <location>
        <begin position="20"/>
        <end position="41"/>
    </location>
</feature>
<evidence type="ECO:0000256" key="2">
    <source>
        <dbReference type="ARBA" id="ARBA00029447"/>
    </source>
</evidence>
<evidence type="ECO:0000259" key="6">
    <source>
        <dbReference type="PROSITE" id="PS50111"/>
    </source>
</evidence>
<evidence type="ECO:0000259" key="7">
    <source>
        <dbReference type="PROSITE" id="PS50885"/>
    </source>
</evidence>
<evidence type="ECO:0000256" key="4">
    <source>
        <dbReference type="SAM" id="Coils"/>
    </source>
</evidence>
<keyword evidence="5" id="KW-1133">Transmembrane helix</keyword>
<protein>
    <recommendedName>
        <fullName evidence="10">Methyl-accepting chemotaxis protein</fullName>
    </recommendedName>
</protein>
<keyword evidence="5" id="KW-0812">Transmembrane</keyword>
<dbReference type="PROSITE" id="PS50885">
    <property type="entry name" value="HAMP"/>
    <property type="match status" value="1"/>
</dbReference>
<dbReference type="Pfam" id="PF00015">
    <property type="entry name" value="MCPsignal"/>
    <property type="match status" value="1"/>
</dbReference>
<comment type="similarity">
    <text evidence="2">Belongs to the methyl-accepting chemotaxis (MCP) protein family.</text>
</comment>
<proteinExistence type="inferred from homology"/>
<dbReference type="PRINTS" id="PR00260">
    <property type="entry name" value="CHEMTRNSDUCR"/>
</dbReference>
<comment type="caution">
    <text evidence="8">The sequence shown here is derived from an EMBL/GenBank/DDBJ whole genome shotgun (WGS) entry which is preliminary data.</text>
</comment>
<feature type="coiled-coil region" evidence="4">
    <location>
        <begin position="279"/>
        <end position="306"/>
    </location>
</feature>
<reference evidence="8 9" key="1">
    <citation type="journal article" date="2020" name="Microorganisms">
        <title>Osmotic Adaptation and Compatible Solute Biosynthesis of Phototrophic Bacteria as Revealed from Genome Analyses.</title>
        <authorList>
            <person name="Imhoff J.F."/>
            <person name="Rahn T."/>
            <person name="Kunzel S."/>
            <person name="Keller A."/>
            <person name="Neulinger S.C."/>
        </authorList>
    </citation>
    <scope>NUCLEOTIDE SEQUENCE [LARGE SCALE GENOMIC DNA]</scope>
    <source>
        <strain evidence="8 9">DSM 9895</strain>
    </source>
</reference>
<dbReference type="InterPro" id="IPR004089">
    <property type="entry name" value="MCPsignal_dom"/>
</dbReference>
<dbReference type="Gene3D" id="6.10.340.10">
    <property type="match status" value="1"/>
</dbReference>
<keyword evidence="4" id="KW-0175">Coiled coil</keyword>
<dbReference type="EMBL" id="NRRL01000013">
    <property type="protein sequence ID" value="MBK1667885.1"/>
    <property type="molecule type" value="Genomic_DNA"/>
</dbReference>
<evidence type="ECO:0000313" key="8">
    <source>
        <dbReference type="EMBL" id="MBK1667885.1"/>
    </source>
</evidence>
<gene>
    <name evidence="8" type="ORF">CKO28_07535</name>
</gene>